<comment type="caution">
    <text evidence="2">The sequence shown here is derived from an EMBL/GenBank/DDBJ whole genome shotgun (WGS) entry which is preliminary data.</text>
</comment>
<keyword evidence="1" id="KW-0472">Membrane</keyword>
<gene>
    <name evidence="2" type="ORF">ACFQGB_07285</name>
</gene>
<keyword evidence="3" id="KW-1185">Reference proteome</keyword>
<reference evidence="2 3" key="1">
    <citation type="journal article" date="2019" name="Int. J. Syst. Evol. Microbiol.">
        <title>The Global Catalogue of Microorganisms (GCM) 10K type strain sequencing project: providing services to taxonomists for standard genome sequencing and annotation.</title>
        <authorList>
            <consortium name="The Broad Institute Genomics Platform"/>
            <consortium name="The Broad Institute Genome Sequencing Center for Infectious Disease"/>
            <person name="Wu L."/>
            <person name="Ma J."/>
        </authorList>
    </citation>
    <scope>NUCLEOTIDE SEQUENCE [LARGE SCALE GENOMIC DNA]</scope>
    <source>
        <strain evidence="2 3">GX26</strain>
    </source>
</reference>
<keyword evidence="1" id="KW-1133">Transmembrane helix</keyword>
<keyword evidence="1" id="KW-0812">Transmembrane</keyword>
<dbReference type="EMBL" id="JBHSXN010000001">
    <property type="protein sequence ID" value="MFC6952665.1"/>
    <property type="molecule type" value="Genomic_DNA"/>
</dbReference>
<evidence type="ECO:0000313" key="2">
    <source>
        <dbReference type="EMBL" id="MFC6952665.1"/>
    </source>
</evidence>
<dbReference type="Proteomes" id="UP001596395">
    <property type="component" value="Unassembled WGS sequence"/>
</dbReference>
<feature type="transmembrane region" description="Helical" evidence="1">
    <location>
        <begin position="30"/>
        <end position="48"/>
    </location>
</feature>
<organism evidence="2 3">
    <name type="scientific">Halorubellus litoreus</name>
    <dbReference type="NCBI Taxonomy" id="755308"/>
    <lineage>
        <taxon>Archaea</taxon>
        <taxon>Methanobacteriati</taxon>
        <taxon>Methanobacteriota</taxon>
        <taxon>Stenosarchaea group</taxon>
        <taxon>Halobacteria</taxon>
        <taxon>Halobacteriales</taxon>
        <taxon>Halorubellaceae</taxon>
        <taxon>Halorubellus</taxon>
    </lineage>
</organism>
<dbReference type="AlphaFoldDB" id="A0ABD5VBE0"/>
<protein>
    <submittedName>
        <fullName evidence="2">Uncharacterized protein</fullName>
    </submittedName>
</protein>
<sequence>MNIGFVWPVWLNNVGLTADIPLPNVAVMPLVGYLIWGALLGGVFYAVVRAR</sequence>
<name>A0ABD5VBE0_9EURY</name>
<evidence type="ECO:0000256" key="1">
    <source>
        <dbReference type="SAM" id="Phobius"/>
    </source>
</evidence>
<evidence type="ECO:0000313" key="3">
    <source>
        <dbReference type="Proteomes" id="UP001596395"/>
    </source>
</evidence>
<proteinExistence type="predicted"/>
<dbReference type="RefSeq" id="WP_336349624.1">
    <property type="nucleotide sequence ID" value="NZ_JAZAQL010000001.1"/>
</dbReference>
<accession>A0ABD5VBE0</accession>